<dbReference type="AlphaFoldDB" id="A0A1H2XDS9"/>
<gene>
    <name evidence="2" type="ORF">SAMN05444411_102430</name>
</gene>
<dbReference type="PROSITE" id="PS51257">
    <property type="entry name" value="PROKAR_LIPOPROTEIN"/>
    <property type="match status" value="1"/>
</dbReference>
<reference evidence="2 3" key="1">
    <citation type="submission" date="2016-10" db="EMBL/GenBank/DDBJ databases">
        <authorList>
            <person name="de Groot N.N."/>
        </authorList>
    </citation>
    <scope>NUCLEOTIDE SEQUENCE [LARGE SCALE GENOMIC DNA]</scope>
    <source>
        <strain evidence="2 3">DSM 24956</strain>
    </source>
</reference>
<evidence type="ECO:0000313" key="2">
    <source>
        <dbReference type="EMBL" id="SDW90419.1"/>
    </source>
</evidence>
<sequence length="381" mass="42903">MKKNYLFIMLFVLLFAGCEKEGLSEIENLETSNLSGVKIETQLNLNVKKTKSDDKLILWGSKDVVNNLRQGLINKEFLGFQDFKNNIQDRVIDGEAPPQTAHCYPVNKSNNNSDESDDSDDSDNPIDPRHELEFSQRNFIINNIGDGFLSSGNDPDAIYKIVLLGDVYCLGGNFSTDSYINIIIDPSVNSNWRQGIVAAVDEWNKAINNNLFDSDNYFDASSPGIYFRIRNVIDEGDYGNIEITMVPREDMDSQGAIAEAQVGYYQGYNDGSRRHKIGKFIRINNKNSMYSKAKGTILHELGHSLGFRHTDEHDSNFANISSSSKSLFSTGASGFDRKFYYDDLRAISWIFNTEVDWILMDCNDDGDPYGDPIEDSILSGK</sequence>
<dbReference type="SUPFAM" id="SSF55486">
    <property type="entry name" value="Metalloproteases ('zincins'), catalytic domain"/>
    <property type="match status" value="1"/>
</dbReference>
<dbReference type="GO" id="GO:0008237">
    <property type="term" value="F:metallopeptidase activity"/>
    <property type="evidence" value="ECO:0007669"/>
    <property type="project" value="InterPro"/>
</dbReference>
<feature type="compositionally biased region" description="Acidic residues" evidence="1">
    <location>
        <begin position="114"/>
        <end position="124"/>
    </location>
</feature>
<accession>A0A1H2XDS9</accession>
<protein>
    <submittedName>
        <fullName evidence="2">Dual-action HEIGH metallo-peptidase</fullName>
    </submittedName>
</protein>
<name>A0A1H2XDS9_9FLAO</name>
<feature type="region of interest" description="Disordered" evidence="1">
    <location>
        <begin position="95"/>
        <end position="129"/>
    </location>
</feature>
<dbReference type="STRING" id="762486.SAMN05444411_102430"/>
<dbReference type="InterPro" id="IPR024079">
    <property type="entry name" value="MetalloPept_cat_dom_sf"/>
</dbReference>
<dbReference type="RefSeq" id="WP_090121506.1">
    <property type="nucleotide sequence ID" value="NZ_FNNJ01000002.1"/>
</dbReference>
<evidence type="ECO:0000256" key="1">
    <source>
        <dbReference type="SAM" id="MobiDB-lite"/>
    </source>
</evidence>
<organism evidence="2 3">
    <name type="scientific">Lutibacter oricola</name>
    <dbReference type="NCBI Taxonomy" id="762486"/>
    <lineage>
        <taxon>Bacteria</taxon>
        <taxon>Pseudomonadati</taxon>
        <taxon>Bacteroidota</taxon>
        <taxon>Flavobacteriia</taxon>
        <taxon>Flavobacteriales</taxon>
        <taxon>Flavobacteriaceae</taxon>
        <taxon>Lutibacter</taxon>
    </lineage>
</organism>
<dbReference type="Proteomes" id="UP000199595">
    <property type="component" value="Unassembled WGS sequence"/>
</dbReference>
<dbReference type="Gene3D" id="3.40.390.10">
    <property type="entry name" value="Collagenase (Catalytic Domain)"/>
    <property type="match status" value="1"/>
</dbReference>
<evidence type="ECO:0000313" key="3">
    <source>
        <dbReference type="Proteomes" id="UP000199595"/>
    </source>
</evidence>
<dbReference type="EMBL" id="FNNJ01000002">
    <property type="protein sequence ID" value="SDW90419.1"/>
    <property type="molecule type" value="Genomic_DNA"/>
</dbReference>
<proteinExistence type="predicted"/>
<dbReference type="OrthoDB" id="785995at2"/>
<keyword evidence="3" id="KW-1185">Reference proteome</keyword>